<dbReference type="PANTHER" id="PTHR18829">
    <property type="entry name" value="PROTEIN YAE1 HOMOLOG"/>
    <property type="match status" value="1"/>
</dbReference>
<evidence type="ECO:0000256" key="5">
    <source>
        <dbReference type="ARBA" id="ARBA00018400"/>
    </source>
</evidence>
<comment type="caution">
    <text evidence="10">The sequence shown here is derived from an EMBL/GenBank/DDBJ whole genome shotgun (WGS) entry which is preliminary data.</text>
</comment>
<evidence type="ECO:0000256" key="3">
    <source>
        <dbReference type="ARBA" id="ARBA00007096"/>
    </source>
</evidence>
<dbReference type="Pfam" id="PF09811">
    <property type="entry name" value="Yae1_N"/>
    <property type="match status" value="1"/>
</dbReference>
<evidence type="ECO:0000259" key="9">
    <source>
        <dbReference type="Pfam" id="PF09811"/>
    </source>
</evidence>
<accession>A0A1M2W191</accession>
<proteinExistence type="inferred from homology"/>
<evidence type="ECO:0000313" key="11">
    <source>
        <dbReference type="Proteomes" id="UP000184267"/>
    </source>
</evidence>
<organism evidence="10 11">
    <name type="scientific">Trametes pubescens</name>
    <name type="common">White-rot fungus</name>
    <dbReference type="NCBI Taxonomy" id="154538"/>
    <lineage>
        <taxon>Eukaryota</taxon>
        <taxon>Fungi</taxon>
        <taxon>Dikarya</taxon>
        <taxon>Basidiomycota</taxon>
        <taxon>Agaricomycotina</taxon>
        <taxon>Agaricomycetes</taxon>
        <taxon>Polyporales</taxon>
        <taxon>Polyporaceae</taxon>
        <taxon>Trametes</taxon>
    </lineage>
</organism>
<dbReference type="GO" id="GO:0005737">
    <property type="term" value="C:cytoplasm"/>
    <property type="evidence" value="ECO:0007669"/>
    <property type="project" value="UniProtKB-SubCell"/>
</dbReference>
<dbReference type="InterPro" id="IPR038881">
    <property type="entry name" value="Yae1-like"/>
</dbReference>
<name>A0A1M2W191_TRAPU</name>
<dbReference type="EMBL" id="MNAD01000375">
    <property type="protein sequence ID" value="OJT13627.1"/>
    <property type="molecule type" value="Genomic_DNA"/>
</dbReference>
<evidence type="ECO:0000256" key="8">
    <source>
        <dbReference type="SAM" id="MobiDB-lite"/>
    </source>
</evidence>
<dbReference type="OMA" id="TEEAGWA"/>
<evidence type="ECO:0000313" key="10">
    <source>
        <dbReference type="EMBL" id="OJT13627.1"/>
    </source>
</evidence>
<evidence type="ECO:0000256" key="7">
    <source>
        <dbReference type="ARBA" id="ARBA00023242"/>
    </source>
</evidence>
<dbReference type="PANTHER" id="PTHR18829:SF0">
    <property type="entry name" value="PROTEIN YAE1 HOMOLOG"/>
    <property type="match status" value="1"/>
</dbReference>
<gene>
    <name evidence="10" type="ORF">TRAPUB_9816</name>
</gene>
<sequence length="203" mass="21633">MDDEDFWSSDPKVLQDSEWSKISNEFTNAGYREGITAGKESALQQGFDDGFAHTGAPLGRELGILRGLCSALIALLSRPNPTDTAQAALAETREIAAQLANVRFSDIVPPDLEALAHAREHLDAKMSEAEADSDGEDLADPASLNEELKGKRDLEGLEDLMAQMTAGGGSAATQSRPKAADIVQLKGRLLAIAEASGLKLQWS</sequence>
<dbReference type="STRING" id="154538.A0A1M2W191"/>
<dbReference type="AlphaFoldDB" id="A0A1M2W191"/>
<protein>
    <recommendedName>
        <fullName evidence="5">Protein YAE1</fullName>
    </recommendedName>
    <alternativeName>
        <fullName evidence="4">Protein yae1</fullName>
    </alternativeName>
</protein>
<keyword evidence="6" id="KW-0963">Cytoplasm</keyword>
<dbReference type="OrthoDB" id="20086at2759"/>
<comment type="subcellular location">
    <subcellularLocation>
        <location evidence="2">Cytoplasm</location>
    </subcellularLocation>
    <subcellularLocation>
        <location evidence="1">Nucleus</location>
    </subcellularLocation>
</comment>
<keyword evidence="11" id="KW-1185">Reference proteome</keyword>
<keyword evidence="7" id="KW-0539">Nucleus</keyword>
<dbReference type="GO" id="GO:0005634">
    <property type="term" value="C:nucleus"/>
    <property type="evidence" value="ECO:0007669"/>
    <property type="project" value="UniProtKB-SubCell"/>
</dbReference>
<evidence type="ECO:0000256" key="2">
    <source>
        <dbReference type="ARBA" id="ARBA00004496"/>
    </source>
</evidence>
<comment type="similarity">
    <text evidence="3">Belongs to the YAE1 family.</text>
</comment>
<evidence type="ECO:0000256" key="1">
    <source>
        <dbReference type="ARBA" id="ARBA00004123"/>
    </source>
</evidence>
<reference evidence="10 11" key="1">
    <citation type="submission" date="2016-10" db="EMBL/GenBank/DDBJ databases">
        <title>Genome sequence of the basidiomycete white-rot fungus Trametes pubescens.</title>
        <authorList>
            <person name="Makela M.R."/>
            <person name="Granchi Z."/>
            <person name="Peng M."/>
            <person name="De Vries R.P."/>
            <person name="Grigoriev I."/>
            <person name="Riley R."/>
            <person name="Hilden K."/>
        </authorList>
    </citation>
    <scope>NUCLEOTIDE SEQUENCE [LARGE SCALE GENOMIC DNA]</scope>
    <source>
        <strain evidence="10 11">FBCC735</strain>
    </source>
</reference>
<dbReference type="Proteomes" id="UP000184267">
    <property type="component" value="Unassembled WGS sequence"/>
</dbReference>
<evidence type="ECO:0000256" key="4">
    <source>
        <dbReference type="ARBA" id="ARBA00017286"/>
    </source>
</evidence>
<feature type="domain" description="Essential protein Yae1 N-terminal" evidence="9">
    <location>
        <begin position="30"/>
        <end position="69"/>
    </location>
</feature>
<feature type="region of interest" description="Disordered" evidence="8">
    <location>
        <begin position="124"/>
        <end position="150"/>
    </location>
</feature>
<feature type="compositionally biased region" description="Acidic residues" evidence="8">
    <location>
        <begin position="129"/>
        <end position="139"/>
    </location>
</feature>
<dbReference type="InterPro" id="IPR019191">
    <property type="entry name" value="Essential_protein_Yae1_N"/>
</dbReference>
<evidence type="ECO:0000256" key="6">
    <source>
        <dbReference type="ARBA" id="ARBA00022490"/>
    </source>
</evidence>